<evidence type="ECO:0000313" key="4">
    <source>
        <dbReference type="Proteomes" id="UP001526225"/>
    </source>
</evidence>
<dbReference type="PANTHER" id="PTHR21240:SF30">
    <property type="entry name" value="AMIDOHYDROLASE-RELATED DOMAIN-CONTAINING PROTEIN-RELATED"/>
    <property type="match status" value="1"/>
</dbReference>
<sequence>MTDPKTAVGLAQKSNDEAYEHYVKADSDQFGFFAAVALQDVEEAQKEARRAVNELGAKGILINGYTNVGDANHAMYLDDESLKPFWQTISELNVPVYLHPREPLPTTTDTYKGYEELIGSAWGFTHETATHAIRLMMSGLFDEFPNLTIVLGHLGEGLSQTLPRTDHRLYRQRNGVNNQKNKKPLMSYLRDNFKVTTSGHFTTASLLEAIEVFGEDSVMFSVDYPYEDNSDAANWFDQLELPEDVKEDIAYNNAAKLLNITD</sequence>
<keyword evidence="4" id="KW-1185">Reference proteome</keyword>
<dbReference type="Pfam" id="PF04909">
    <property type="entry name" value="Amidohydro_2"/>
    <property type="match status" value="1"/>
</dbReference>
<gene>
    <name evidence="3" type="ORF">OIT44_05220</name>
</gene>
<dbReference type="RefSeq" id="WP_264336095.1">
    <property type="nucleotide sequence ID" value="NZ_CP074441.1"/>
</dbReference>
<reference evidence="3 4" key="1">
    <citation type="submission" date="2022-10" db="EMBL/GenBank/DDBJ databases">
        <title>Weissella fermenti sp. nov., isolated from fermented cabbage.</title>
        <authorList>
            <person name="Lee J.K."/>
            <person name="Baek J.H."/>
            <person name="Choi D.G."/>
            <person name="Kim J.M."/>
            <person name="Jeon C.O."/>
        </authorList>
    </citation>
    <scope>NUCLEOTIDE SEQUENCE [LARGE SCALE GENOMIC DNA]</scope>
    <source>
        <strain evidence="3 4">KACC 18534</strain>
    </source>
</reference>
<dbReference type="SUPFAM" id="SSF51556">
    <property type="entry name" value="Metallo-dependent hydrolases"/>
    <property type="match status" value="1"/>
</dbReference>
<evidence type="ECO:0000259" key="2">
    <source>
        <dbReference type="Pfam" id="PF04909"/>
    </source>
</evidence>
<keyword evidence="1" id="KW-0456">Lyase</keyword>
<dbReference type="InterPro" id="IPR032466">
    <property type="entry name" value="Metal_Hydrolase"/>
</dbReference>
<dbReference type="InterPro" id="IPR006680">
    <property type="entry name" value="Amidohydro-rel"/>
</dbReference>
<evidence type="ECO:0000256" key="1">
    <source>
        <dbReference type="ARBA" id="ARBA00023239"/>
    </source>
</evidence>
<evidence type="ECO:0000313" key="3">
    <source>
        <dbReference type="EMBL" id="MCW0953470.1"/>
    </source>
</evidence>
<name>A0ABT3E529_9LACO</name>
<organism evidence="3 4">
    <name type="scientific">Weissella ceti</name>
    <dbReference type="NCBI Taxonomy" id="759620"/>
    <lineage>
        <taxon>Bacteria</taxon>
        <taxon>Bacillati</taxon>
        <taxon>Bacillota</taxon>
        <taxon>Bacilli</taxon>
        <taxon>Lactobacillales</taxon>
        <taxon>Lactobacillaceae</taxon>
        <taxon>Weissella</taxon>
    </lineage>
</organism>
<feature type="domain" description="Amidohydrolase-related" evidence="2">
    <location>
        <begin position="9"/>
        <end position="259"/>
    </location>
</feature>
<comment type="caution">
    <text evidence="3">The sequence shown here is derived from an EMBL/GenBank/DDBJ whole genome shotgun (WGS) entry which is preliminary data.</text>
</comment>
<dbReference type="EMBL" id="JAOZFE010000004">
    <property type="protein sequence ID" value="MCW0953470.1"/>
    <property type="molecule type" value="Genomic_DNA"/>
</dbReference>
<dbReference type="InterPro" id="IPR032465">
    <property type="entry name" value="ACMSD"/>
</dbReference>
<accession>A0ABT3E529</accession>
<protein>
    <submittedName>
        <fullName evidence="3">Amidohydrolase family protein</fullName>
    </submittedName>
</protein>
<dbReference type="Proteomes" id="UP001526225">
    <property type="component" value="Unassembled WGS sequence"/>
</dbReference>
<dbReference type="PANTHER" id="PTHR21240">
    <property type="entry name" value="2-AMINO-3-CARBOXYLMUCONATE-6-SEMIALDEHYDE DECARBOXYLASE"/>
    <property type="match status" value="1"/>
</dbReference>
<proteinExistence type="predicted"/>
<dbReference type="Gene3D" id="3.20.20.140">
    <property type="entry name" value="Metal-dependent hydrolases"/>
    <property type="match status" value="1"/>
</dbReference>